<feature type="chain" id="PRO_5001518489" evidence="1">
    <location>
        <begin position="18"/>
        <end position="214"/>
    </location>
</feature>
<accession>A0A023GB11</accession>
<dbReference type="GO" id="GO:0030682">
    <property type="term" value="P:symbiont-mediated perturbation of host defenses"/>
    <property type="evidence" value="ECO:0007669"/>
    <property type="project" value="InterPro"/>
</dbReference>
<dbReference type="EMBL" id="GBBM01004394">
    <property type="protein sequence ID" value="JAC31024.1"/>
    <property type="molecule type" value="mRNA"/>
</dbReference>
<reference evidence="2" key="1">
    <citation type="submission" date="2014-03" db="EMBL/GenBank/DDBJ databases">
        <title>The sialotranscriptome of Amblyomma triste, Amblyomma parvum and Amblyomma cajennense ticks, uncovered by 454-based RNA-seq.</title>
        <authorList>
            <person name="Garcia G.R."/>
            <person name="Gardinassi L.G."/>
            <person name="Ribeiro J.M."/>
            <person name="Anatriello E."/>
            <person name="Ferreira B.R."/>
            <person name="Moreira H.N."/>
            <person name="Mafra C."/>
            <person name="Olegario M.M."/>
            <person name="Szabo P.J."/>
            <person name="Miranda-Santos I.K."/>
            <person name="Maruyama S.R."/>
        </authorList>
    </citation>
    <scope>NUCLEOTIDE SEQUENCE</scope>
    <source>
        <strain evidence="2">Mato Grasso do Sul</strain>
        <tissue evidence="2">Salivary glands</tissue>
    </source>
</reference>
<name>A0A023GB11_AMBTT</name>
<dbReference type="GO" id="GO:0043176">
    <property type="term" value="F:amine binding"/>
    <property type="evidence" value="ECO:0007669"/>
    <property type="project" value="InterPro"/>
</dbReference>
<keyword evidence="1" id="KW-0732">Signal</keyword>
<dbReference type="Gene3D" id="2.40.128.20">
    <property type="match status" value="1"/>
</dbReference>
<dbReference type="SUPFAM" id="SSF50814">
    <property type="entry name" value="Lipocalins"/>
    <property type="match status" value="1"/>
</dbReference>
<proteinExistence type="evidence at transcript level"/>
<organism evidence="2">
    <name type="scientific">Amblyomma triste</name>
    <name type="common">Neotropical tick</name>
    <dbReference type="NCBI Taxonomy" id="251400"/>
    <lineage>
        <taxon>Eukaryota</taxon>
        <taxon>Metazoa</taxon>
        <taxon>Ecdysozoa</taxon>
        <taxon>Arthropoda</taxon>
        <taxon>Chelicerata</taxon>
        <taxon>Arachnida</taxon>
        <taxon>Acari</taxon>
        <taxon>Parasitiformes</taxon>
        <taxon>Ixodida</taxon>
        <taxon>Ixodoidea</taxon>
        <taxon>Ixodidae</taxon>
        <taxon>Amblyomminae</taxon>
        <taxon>Amblyomma</taxon>
    </lineage>
</organism>
<feature type="signal peptide" evidence="1">
    <location>
        <begin position="1"/>
        <end position="17"/>
    </location>
</feature>
<evidence type="ECO:0000256" key="1">
    <source>
        <dbReference type="SAM" id="SignalP"/>
    </source>
</evidence>
<dbReference type="InterPro" id="IPR002970">
    <property type="entry name" value="Tick_his-bd"/>
</dbReference>
<dbReference type="InterPro" id="IPR012674">
    <property type="entry name" value="Calycin"/>
</dbReference>
<dbReference type="Pfam" id="PF02098">
    <property type="entry name" value="His_binding"/>
    <property type="match status" value="1"/>
</dbReference>
<sequence length="214" mass="23714">MNFYLALLVSVTASAAAWDHETDIGFIHEPIPPYPSPEPIAKDLDIMRVINVNERLVVMMRKHTIGTSYRCLSALKTGGSGKGPYEYKLKARKGIHTGDQYINVDIRVTLESLGGTTPGYKAIYYQEGNKVTLTLKKVDDDGKCFVLFADHGKNNGGCELLLKKSALRQDIPANCLSYYENQCGGVSIQLREEGCKYDDIPKLVPIEKGPEVML</sequence>
<dbReference type="AlphaFoldDB" id="A0A023GB11"/>
<protein>
    <submittedName>
        <fullName evidence="2">Putative lipocalin-2 1</fullName>
    </submittedName>
</protein>
<evidence type="ECO:0000313" key="2">
    <source>
        <dbReference type="EMBL" id="JAC31024.1"/>
    </source>
</evidence>